<dbReference type="Proteomes" id="UP000019335">
    <property type="component" value="Unassembled WGS sequence"/>
</dbReference>
<feature type="region of interest" description="Disordered" evidence="1">
    <location>
        <begin position="80"/>
        <end position="131"/>
    </location>
</feature>
<keyword evidence="3" id="KW-1185">Reference proteome</keyword>
<feature type="compositionally biased region" description="Basic and acidic residues" evidence="1">
    <location>
        <begin position="89"/>
        <end position="114"/>
    </location>
</feature>
<sequence>MQHFVIRTIPPSASTPPSFRCGSVGPFEDLEDLLYEISSCLDVGLRLRRYPRPSHAPSLASSLPHLDVSCHSVNSCASDYAPGSLASAEDTKDREGGGEGGREEGEEASRDGKQDGSPTTPSPPMAPSFGP</sequence>
<organism evidence="2 3">
    <name type="scientific">Nannochloropsis gaditana</name>
    <dbReference type="NCBI Taxonomy" id="72520"/>
    <lineage>
        <taxon>Eukaryota</taxon>
        <taxon>Sar</taxon>
        <taxon>Stramenopiles</taxon>
        <taxon>Ochrophyta</taxon>
        <taxon>Eustigmatophyceae</taxon>
        <taxon>Eustigmatales</taxon>
        <taxon>Monodopsidaceae</taxon>
        <taxon>Nannochloropsis</taxon>
    </lineage>
</organism>
<name>W7T5K3_9STRA</name>
<dbReference type="EMBL" id="AZIL01002233">
    <property type="protein sequence ID" value="EWM22270.1"/>
    <property type="molecule type" value="Genomic_DNA"/>
</dbReference>
<comment type="caution">
    <text evidence="2">The sequence shown here is derived from an EMBL/GenBank/DDBJ whole genome shotgun (WGS) entry which is preliminary data.</text>
</comment>
<reference evidence="2 3" key="1">
    <citation type="journal article" date="2014" name="Mol. Plant">
        <title>Chromosome Scale Genome Assembly and Transcriptome Profiling of Nannochloropsis gaditana in Nitrogen Depletion.</title>
        <authorList>
            <person name="Corteggiani Carpinelli E."/>
            <person name="Telatin A."/>
            <person name="Vitulo N."/>
            <person name="Forcato C."/>
            <person name="D'Angelo M."/>
            <person name="Schiavon R."/>
            <person name="Vezzi A."/>
            <person name="Giacometti G.M."/>
            <person name="Morosinotto T."/>
            <person name="Valle G."/>
        </authorList>
    </citation>
    <scope>NUCLEOTIDE SEQUENCE [LARGE SCALE GENOMIC DNA]</scope>
    <source>
        <strain evidence="2 3">B-31</strain>
    </source>
</reference>
<evidence type="ECO:0000256" key="1">
    <source>
        <dbReference type="SAM" id="MobiDB-lite"/>
    </source>
</evidence>
<evidence type="ECO:0000313" key="2">
    <source>
        <dbReference type="EMBL" id="EWM22270.1"/>
    </source>
</evidence>
<feature type="compositionally biased region" description="Pro residues" evidence="1">
    <location>
        <begin position="120"/>
        <end position="131"/>
    </location>
</feature>
<accession>W7T5K3</accession>
<protein>
    <submittedName>
        <fullName evidence="2">Uncharacterized protein</fullName>
    </submittedName>
</protein>
<evidence type="ECO:0000313" key="3">
    <source>
        <dbReference type="Proteomes" id="UP000019335"/>
    </source>
</evidence>
<proteinExistence type="predicted"/>
<dbReference type="AlphaFoldDB" id="W7T5K3"/>
<gene>
    <name evidence="2" type="ORF">Naga_102395g1</name>
</gene>